<evidence type="ECO:0000313" key="4">
    <source>
        <dbReference type="EMBL" id="CAI2366447.1"/>
    </source>
</evidence>
<dbReference type="GO" id="GO:0000978">
    <property type="term" value="F:RNA polymerase II cis-regulatory region sequence-specific DNA binding"/>
    <property type="evidence" value="ECO:0007669"/>
    <property type="project" value="TreeGrafter"/>
</dbReference>
<dbReference type="EMBL" id="CAMPGE010007532">
    <property type="protein sequence ID" value="CAI2366447.1"/>
    <property type="molecule type" value="Genomic_DNA"/>
</dbReference>
<sequence>MSKSAAQWNTEREEYLTQLVHHLGTKKWAVIVEKMKTQFPGFSQNPKQCRERWRNHLDPRINKSPWKPEEELIFIAKHKVFGNKWAEIAKYCDGRNDNSVKNYFYSSVRKIIRKISLKKVTYDLKENDVEKELTIYLSQYIYEMYSDYLNKKRMEKNISAMEPGTLSGGMPVDPQEESKNAKGNLRTGDKYIIRKLVSLKIMPEQIQDFITLVASGTSNNSAGMNGFQMNTDNLVPNLAENQLQPPQFGVHMRANSCYANDIHMNLGSNQPMGVVDDSQLVQSFAQFSLMNNNPYYGQQNMMDICQMQTPSNGNDGISLENNFSNYGGHLSSIPSHMKNQRLQRSHSISRIPESSTYIKENFLFEKLGDKTSKDDATIRNYQNPILLEEKEPTPIQKYKHLQPDDNLSNSSGTSMSSFVSFNESASCSSLEMSFDGSGTPYIKPFRTSAFSRVKNAADCGKSNSQDSSEDFNSQEREKPVDMDDGSYDPNKHKNKSSFFRLKHNGG</sequence>
<organism evidence="4 5">
    <name type="scientific">Euplotes crassus</name>
    <dbReference type="NCBI Taxonomy" id="5936"/>
    <lineage>
        <taxon>Eukaryota</taxon>
        <taxon>Sar</taxon>
        <taxon>Alveolata</taxon>
        <taxon>Ciliophora</taxon>
        <taxon>Intramacronucleata</taxon>
        <taxon>Spirotrichea</taxon>
        <taxon>Hypotrichia</taxon>
        <taxon>Euplotida</taxon>
        <taxon>Euplotidae</taxon>
        <taxon>Moneuplotes</taxon>
    </lineage>
</organism>
<dbReference type="InterPro" id="IPR017930">
    <property type="entry name" value="Myb_dom"/>
</dbReference>
<evidence type="ECO:0000256" key="1">
    <source>
        <dbReference type="SAM" id="MobiDB-lite"/>
    </source>
</evidence>
<dbReference type="PROSITE" id="PS51294">
    <property type="entry name" value="HTH_MYB"/>
    <property type="match status" value="2"/>
</dbReference>
<accession>A0AAD1XCV2</accession>
<dbReference type="GO" id="GO:0000981">
    <property type="term" value="F:DNA-binding transcription factor activity, RNA polymerase II-specific"/>
    <property type="evidence" value="ECO:0007669"/>
    <property type="project" value="TreeGrafter"/>
</dbReference>
<gene>
    <name evidence="4" type="ORF">ECRASSUSDP1_LOCUS7720</name>
</gene>
<dbReference type="PANTHER" id="PTHR45614:SF232">
    <property type="entry name" value="TRANSCRIPTION FACTOR MYB3R-2"/>
    <property type="match status" value="1"/>
</dbReference>
<dbReference type="Proteomes" id="UP001295684">
    <property type="component" value="Unassembled WGS sequence"/>
</dbReference>
<dbReference type="AlphaFoldDB" id="A0AAD1XCV2"/>
<feature type="domain" description="Myb-like" evidence="2">
    <location>
        <begin position="58"/>
        <end position="108"/>
    </location>
</feature>
<reference evidence="4" key="1">
    <citation type="submission" date="2023-07" db="EMBL/GenBank/DDBJ databases">
        <authorList>
            <consortium name="AG Swart"/>
            <person name="Singh M."/>
            <person name="Singh A."/>
            <person name="Seah K."/>
            <person name="Emmerich C."/>
        </authorList>
    </citation>
    <scope>NUCLEOTIDE SEQUENCE</scope>
    <source>
        <strain evidence="4">DP1</strain>
    </source>
</reference>
<evidence type="ECO:0000313" key="5">
    <source>
        <dbReference type="Proteomes" id="UP001295684"/>
    </source>
</evidence>
<comment type="caution">
    <text evidence="4">The sequence shown here is derived from an EMBL/GenBank/DDBJ whole genome shotgun (WGS) entry which is preliminary data.</text>
</comment>
<feature type="domain" description="Myb-like" evidence="2">
    <location>
        <begin position="1"/>
        <end position="57"/>
    </location>
</feature>
<evidence type="ECO:0000259" key="3">
    <source>
        <dbReference type="PROSITE" id="PS51294"/>
    </source>
</evidence>
<dbReference type="Pfam" id="PF00249">
    <property type="entry name" value="Myb_DNA-binding"/>
    <property type="match status" value="2"/>
</dbReference>
<protein>
    <submittedName>
        <fullName evidence="4">Uncharacterized protein</fullName>
    </submittedName>
</protein>
<dbReference type="CDD" id="cd00167">
    <property type="entry name" value="SANT"/>
    <property type="match status" value="2"/>
</dbReference>
<dbReference type="GO" id="GO:0005634">
    <property type="term" value="C:nucleus"/>
    <property type="evidence" value="ECO:0007669"/>
    <property type="project" value="TreeGrafter"/>
</dbReference>
<dbReference type="InterPro" id="IPR009057">
    <property type="entry name" value="Homeodomain-like_sf"/>
</dbReference>
<dbReference type="SUPFAM" id="SSF46689">
    <property type="entry name" value="Homeodomain-like"/>
    <property type="match status" value="1"/>
</dbReference>
<proteinExistence type="predicted"/>
<name>A0AAD1XCV2_EUPCR</name>
<feature type="region of interest" description="Disordered" evidence="1">
    <location>
        <begin position="456"/>
        <end position="506"/>
    </location>
</feature>
<feature type="domain" description="HTH myb-type" evidence="3">
    <location>
        <begin position="1"/>
        <end position="57"/>
    </location>
</feature>
<feature type="compositionally biased region" description="Basic residues" evidence="1">
    <location>
        <begin position="492"/>
        <end position="506"/>
    </location>
</feature>
<dbReference type="InterPro" id="IPR050560">
    <property type="entry name" value="MYB_TF"/>
</dbReference>
<dbReference type="SMART" id="SM00717">
    <property type="entry name" value="SANT"/>
    <property type="match status" value="2"/>
</dbReference>
<feature type="domain" description="HTH myb-type" evidence="3">
    <location>
        <begin position="58"/>
        <end position="112"/>
    </location>
</feature>
<keyword evidence="5" id="KW-1185">Reference proteome</keyword>
<dbReference type="InterPro" id="IPR001005">
    <property type="entry name" value="SANT/Myb"/>
</dbReference>
<evidence type="ECO:0000259" key="2">
    <source>
        <dbReference type="PROSITE" id="PS50090"/>
    </source>
</evidence>
<dbReference type="Gene3D" id="1.10.10.60">
    <property type="entry name" value="Homeodomain-like"/>
    <property type="match status" value="2"/>
</dbReference>
<dbReference type="PROSITE" id="PS50090">
    <property type="entry name" value="MYB_LIKE"/>
    <property type="match status" value="2"/>
</dbReference>
<dbReference type="PANTHER" id="PTHR45614">
    <property type="entry name" value="MYB PROTEIN-RELATED"/>
    <property type="match status" value="1"/>
</dbReference>